<comment type="caution">
    <text evidence="1">The sequence shown here is derived from an EMBL/GenBank/DDBJ whole genome shotgun (WGS) entry which is preliminary data.</text>
</comment>
<dbReference type="AlphaFoldDB" id="A0A225DMF8"/>
<gene>
    <name evidence="1" type="ORF">FRUB_04271</name>
</gene>
<evidence type="ECO:0000313" key="2">
    <source>
        <dbReference type="Proteomes" id="UP000214646"/>
    </source>
</evidence>
<proteinExistence type="predicted"/>
<dbReference type="EMBL" id="NIDE01000005">
    <property type="protein sequence ID" value="OWK42193.1"/>
    <property type="molecule type" value="Genomic_DNA"/>
</dbReference>
<name>A0A225DMF8_9BACT</name>
<organism evidence="1 2">
    <name type="scientific">Fimbriiglobus ruber</name>
    <dbReference type="NCBI Taxonomy" id="1908690"/>
    <lineage>
        <taxon>Bacteria</taxon>
        <taxon>Pseudomonadati</taxon>
        <taxon>Planctomycetota</taxon>
        <taxon>Planctomycetia</taxon>
        <taxon>Gemmatales</taxon>
        <taxon>Gemmataceae</taxon>
        <taxon>Fimbriiglobus</taxon>
    </lineage>
</organism>
<dbReference type="RefSeq" id="WP_088255396.1">
    <property type="nucleotide sequence ID" value="NZ_NIDE01000005.1"/>
</dbReference>
<sequence>MALSVIGKSSFTYLAFASRTPNQIGQDVTKYESPVPLQGSVQPVPRSLYQQYGLDFQRNYINVYVSRAVLDVTRDVSGDMIEFNGNSYQCLSITPWAAIDGWSAVLCIQVPNGPVTSC</sequence>
<accession>A0A225DMF8</accession>
<dbReference type="OrthoDB" id="6638297at2"/>
<keyword evidence="2" id="KW-1185">Reference proteome</keyword>
<protein>
    <submittedName>
        <fullName evidence="1">Phage protein</fullName>
    </submittedName>
</protein>
<evidence type="ECO:0000313" key="1">
    <source>
        <dbReference type="EMBL" id="OWK42193.1"/>
    </source>
</evidence>
<reference evidence="2" key="1">
    <citation type="submission" date="2017-06" db="EMBL/GenBank/DDBJ databases">
        <title>Genome analysis of Fimbriiglobus ruber SP5, the first member of the order Planctomycetales with confirmed chitinolytic capability.</title>
        <authorList>
            <person name="Ravin N.V."/>
            <person name="Rakitin A.L."/>
            <person name="Ivanova A.A."/>
            <person name="Beletsky A.V."/>
            <person name="Kulichevskaya I.S."/>
            <person name="Mardanov A.V."/>
            <person name="Dedysh S.N."/>
        </authorList>
    </citation>
    <scope>NUCLEOTIDE SEQUENCE [LARGE SCALE GENOMIC DNA]</scope>
    <source>
        <strain evidence="2">SP5</strain>
    </source>
</reference>
<dbReference type="Proteomes" id="UP000214646">
    <property type="component" value="Unassembled WGS sequence"/>
</dbReference>
<dbReference type="Pfam" id="PF22755">
    <property type="entry name" value="E217_gp28"/>
    <property type="match status" value="1"/>
</dbReference>
<dbReference type="InterPro" id="IPR054441">
    <property type="entry name" value="Gp28-like"/>
</dbReference>